<evidence type="ECO:0000256" key="5">
    <source>
        <dbReference type="ARBA" id="ARBA00022630"/>
    </source>
</evidence>
<dbReference type="EC" id="4.1.99.3" evidence="3"/>
<evidence type="ECO:0000256" key="11">
    <source>
        <dbReference type="ARBA" id="ARBA00031671"/>
    </source>
</evidence>
<dbReference type="GO" id="GO:0003677">
    <property type="term" value="F:DNA binding"/>
    <property type="evidence" value="ECO:0007669"/>
    <property type="project" value="UniProtKB-KW"/>
</dbReference>
<dbReference type="FunFam" id="3.40.50.620:FF:000110">
    <property type="entry name" value="Deoxyribodipyrimidine photolyase"/>
    <property type="match status" value="1"/>
</dbReference>
<proteinExistence type="inferred from homology"/>
<keyword evidence="8" id="KW-0238">DNA-binding</keyword>
<keyword evidence="10" id="KW-0456">Lyase</keyword>
<dbReference type="InterPro" id="IPR014729">
    <property type="entry name" value="Rossmann-like_a/b/a_fold"/>
</dbReference>
<dbReference type="InterPro" id="IPR036155">
    <property type="entry name" value="Crypto/Photolyase_N_sf"/>
</dbReference>
<accession>A0A8K0H9Y3</accession>
<evidence type="ECO:0000259" key="14">
    <source>
        <dbReference type="PROSITE" id="PS51645"/>
    </source>
</evidence>
<feature type="domain" description="Photolyase/cryptochrome alpha/beta" evidence="14">
    <location>
        <begin position="28"/>
        <end position="161"/>
    </location>
</feature>
<dbReference type="Proteomes" id="UP000796880">
    <property type="component" value="Unassembled WGS sequence"/>
</dbReference>
<dbReference type="Pfam" id="PF00875">
    <property type="entry name" value="DNA_photolyase"/>
    <property type="match status" value="1"/>
</dbReference>
<evidence type="ECO:0000256" key="13">
    <source>
        <dbReference type="ARBA" id="ARBA00055119"/>
    </source>
</evidence>
<protein>
    <recommendedName>
        <fullName evidence="4">Deoxyribodipyrimidine photo-lyase</fullName>
        <ecNumber evidence="3">4.1.99.3</ecNumber>
    </recommendedName>
    <alternativeName>
        <fullName evidence="11">DNA photolyase</fullName>
    </alternativeName>
</protein>
<dbReference type="PROSITE" id="PS01083">
    <property type="entry name" value="DNA_PHOTOLYASES_2_1"/>
    <property type="match status" value="1"/>
</dbReference>
<dbReference type="PROSITE" id="PS51645">
    <property type="entry name" value="PHR_CRY_ALPHA_BETA"/>
    <property type="match status" value="1"/>
</dbReference>
<dbReference type="FunFam" id="1.25.40.80:FF:000004">
    <property type="entry name" value="Deoxyribodipyrimidine photolyase"/>
    <property type="match status" value="1"/>
</dbReference>
<evidence type="ECO:0000256" key="12">
    <source>
        <dbReference type="ARBA" id="ARBA00033999"/>
    </source>
</evidence>
<dbReference type="PROSITE" id="PS01084">
    <property type="entry name" value="DNA_PHOTOLYASES_2_2"/>
    <property type="match status" value="1"/>
</dbReference>
<dbReference type="Gene3D" id="1.25.40.80">
    <property type="match status" value="1"/>
</dbReference>
<comment type="cofactor">
    <cofactor evidence="1">
        <name>FAD</name>
        <dbReference type="ChEBI" id="CHEBI:57692"/>
    </cofactor>
</comment>
<name>A0A8K0H9Y3_9ROSA</name>
<comment type="caution">
    <text evidence="15">The sequence shown here is derived from an EMBL/GenBank/DDBJ whole genome shotgun (WGS) entry which is preliminary data.</text>
</comment>
<dbReference type="PANTHER" id="PTHR10211">
    <property type="entry name" value="DEOXYRIBODIPYRIMIDINE PHOTOLYASE"/>
    <property type="match status" value="1"/>
</dbReference>
<keyword evidence="5" id="KW-0285">Flavoprotein</keyword>
<dbReference type="InterPro" id="IPR006050">
    <property type="entry name" value="DNA_photolyase_N"/>
</dbReference>
<keyword evidence="16" id="KW-1185">Reference proteome</keyword>
<dbReference type="NCBIfam" id="TIGR00591">
    <property type="entry name" value="phr2"/>
    <property type="match status" value="1"/>
</dbReference>
<reference evidence="15" key="1">
    <citation type="submission" date="2020-03" db="EMBL/GenBank/DDBJ databases">
        <title>A high-quality chromosome-level genome assembly of a woody plant with both climbing and erect habits, Rhamnella rubrinervis.</title>
        <authorList>
            <person name="Lu Z."/>
            <person name="Yang Y."/>
            <person name="Zhu X."/>
            <person name="Sun Y."/>
        </authorList>
    </citation>
    <scope>NUCLEOTIDE SEQUENCE</scope>
    <source>
        <strain evidence="15">BYM</strain>
        <tissue evidence="15">Leaf</tissue>
    </source>
</reference>
<dbReference type="SUPFAM" id="SSF52425">
    <property type="entry name" value="Cryptochrome/photolyase, N-terminal domain"/>
    <property type="match status" value="1"/>
</dbReference>
<evidence type="ECO:0000256" key="2">
    <source>
        <dbReference type="ARBA" id="ARBA00006409"/>
    </source>
</evidence>
<comment type="function">
    <text evidence="13">Involved in repair of UV radiation-induced DNA damage. Catalyzes the light-dependent monomerization (300-600 nm) of cyclobutylpyrimidine dimers (CPDs), which are formed between adjacent bases on the same DNA strand upon exposure to ultraviolet radiation. Required for plant survival in the presence of UV-B light. Not involved in the repair of (6-4) photoproducts.</text>
</comment>
<evidence type="ECO:0000256" key="9">
    <source>
        <dbReference type="ARBA" id="ARBA00023204"/>
    </source>
</evidence>
<evidence type="ECO:0000256" key="1">
    <source>
        <dbReference type="ARBA" id="ARBA00001974"/>
    </source>
</evidence>
<dbReference type="FunFam" id="1.10.579.10:FF:000002">
    <property type="entry name" value="Deoxyribodipyrimidine photolyase"/>
    <property type="match status" value="1"/>
</dbReference>
<dbReference type="PANTHER" id="PTHR10211:SF0">
    <property type="entry name" value="DEOXYRIBODIPYRIMIDINE PHOTO-LYASE"/>
    <property type="match status" value="1"/>
</dbReference>
<evidence type="ECO:0000256" key="10">
    <source>
        <dbReference type="ARBA" id="ARBA00023239"/>
    </source>
</evidence>
<dbReference type="OrthoDB" id="496749at2759"/>
<dbReference type="InterPro" id="IPR008148">
    <property type="entry name" value="DNA_photolyase_2"/>
</dbReference>
<dbReference type="SUPFAM" id="SSF48173">
    <property type="entry name" value="Cryptochrome/photolyase FAD-binding domain"/>
    <property type="match status" value="1"/>
</dbReference>
<dbReference type="GO" id="GO:0000719">
    <property type="term" value="P:photoreactive repair"/>
    <property type="evidence" value="ECO:0007669"/>
    <property type="project" value="TreeGrafter"/>
</dbReference>
<evidence type="ECO:0000256" key="8">
    <source>
        <dbReference type="ARBA" id="ARBA00023125"/>
    </source>
</evidence>
<evidence type="ECO:0000313" key="16">
    <source>
        <dbReference type="Proteomes" id="UP000796880"/>
    </source>
</evidence>
<dbReference type="GO" id="GO:0003904">
    <property type="term" value="F:deoxyribodipyrimidine photo-lyase activity"/>
    <property type="evidence" value="ECO:0007669"/>
    <property type="project" value="UniProtKB-EC"/>
</dbReference>
<evidence type="ECO:0000313" key="15">
    <source>
        <dbReference type="EMBL" id="KAF3448420.1"/>
    </source>
</evidence>
<dbReference type="GO" id="GO:0009650">
    <property type="term" value="P:UV protection"/>
    <property type="evidence" value="ECO:0007669"/>
    <property type="project" value="UniProtKB-ARBA"/>
</dbReference>
<evidence type="ECO:0000256" key="4">
    <source>
        <dbReference type="ARBA" id="ARBA00014046"/>
    </source>
</evidence>
<evidence type="ECO:0000256" key="6">
    <source>
        <dbReference type="ARBA" id="ARBA00022763"/>
    </source>
</evidence>
<evidence type="ECO:0000256" key="3">
    <source>
        <dbReference type="ARBA" id="ARBA00013149"/>
    </source>
</evidence>
<keyword evidence="6" id="KW-0227">DNA damage</keyword>
<dbReference type="Gene3D" id="3.40.50.620">
    <property type="entry name" value="HUPs"/>
    <property type="match status" value="1"/>
</dbReference>
<organism evidence="15 16">
    <name type="scientific">Rhamnella rubrinervis</name>
    <dbReference type="NCBI Taxonomy" id="2594499"/>
    <lineage>
        <taxon>Eukaryota</taxon>
        <taxon>Viridiplantae</taxon>
        <taxon>Streptophyta</taxon>
        <taxon>Embryophyta</taxon>
        <taxon>Tracheophyta</taxon>
        <taxon>Spermatophyta</taxon>
        <taxon>Magnoliopsida</taxon>
        <taxon>eudicotyledons</taxon>
        <taxon>Gunneridae</taxon>
        <taxon>Pentapetalae</taxon>
        <taxon>rosids</taxon>
        <taxon>fabids</taxon>
        <taxon>Rosales</taxon>
        <taxon>Rhamnaceae</taxon>
        <taxon>rhamnoid group</taxon>
        <taxon>Rhamneae</taxon>
        <taxon>Rhamnella</taxon>
    </lineage>
</organism>
<dbReference type="InterPro" id="IPR032673">
    <property type="entry name" value="DNA_photolyase_2_CS"/>
</dbReference>
<dbReference type="Gene3D" id="1.10.579.10">
    <property type="entry name" value="DNA Cyclobutane Dipyrimidine Photolyase, subunit A, domain 3"/>
    <property type="match status" value="1"/>
</dbReference>
<dbReference type="AlphaFoldDB" id="A0A8K0H9Y3"/>
<comment type="catalytic activity">
    <reaction evidence="12">
        <text>cyclobutadipyrimidine (in DNA) = 2 pyrimidine residues (in DNA).</text>
        <dbReference type="EC" id="4.1.99.3"/>
    </reaction>
</comment>
<sequence>MAAISNSVQPSRFRVLKKGSRPSGKELGPVVYWMFRDQRVSDNWALIHAFEQANMSNVPVAVAFNLFDQFLGAKARHLGFMLRGLRQVHHVLEETLQIPFFLFRGKAEDTIPNFVREYGASLLVTDFSPLREVLKCKEEICKRVDDSVTVHEVDAHNIVPTWVSSEKLEYGARTIRSKITKRLPQYLIDFPTLQPPIRKWAATTQVTDWDGIIAEVLREGAEVPELRWCEPGEKAGMEVLMGSKNGFLTKRLKSYSTDRNNPLKPGGLSGLSPYLHFGQISAQRCALEARSVRKLYPQAVDAFLEELIVRRELADNFCFYQPHYDSLQGAWEWARKTLLDHACDKREHLYTRDQLEKAQTADPLWNASQLEMVYYGKMHGFMRMYWAKKILEWTKGPEEALEISIYLNNKYEIDGRDPNGYVGCMWSICGIHDQGWKERPVFGKIRYMNYAGCKRKFDVDGYISYVKRLVGDIKKRKAQDLLLSDKAKQICS</sequence>
<dbReference type="InterPro" id="IPR036134">
    <property type="entry name" value="Crypto/Photolyase_FAD-like_sf"/>
</dbReference>
<keyword evidence="7" id="KW-0274">FAD</keyword>
<gene>
    <name evidence="15" type="ORF">FNV43_RR09133</name>
</gene>
<evidence type="ECO:0000256" key="7">
    <source>
        <dbReference type="ARBA" id="ARBA00022827"/>
    </source>
</evidence>
<comment type="similarity">
    <text evidence="2">Belongs to the DNA photolyase class-2 family.</text>
</comment>
<dbReference type="InterPro" id="IPR052219">
    <property type="entry name" value="Photolyase_Class-2"/>
</dbReference>
<keyword evidence="9" id="KW-0234">DNA repair</keyword>
<dbReference type="EMBL" id="VOIH02000004">
    <property type="protein sequence ID" value="KAF3448420.1"/>
    <property type="molecule type" value="Genomic_DNA"/>
</dbReference>